<keyword evidence="2" id="KW-1185">Reference proteome</keyword>
<feature type="non-terminal residue" evidence="1">
    <location>
        <position position="70"/>
    </location>
</feature>
<accession>A0A564YCT4</accession>
<sequence length="70" mass="7571">ESVSLSPDFVLKLSEALLEAACFLLENSSQPSEGSLFDPLGGHYSRVCAWLGIARFLNLLSLTSDVKETP</sequence>
<reference evidence="1 2" key="1">
    <citation type="submission" date="2019-07" db="EMBL/GenBank/DDBJ databases">
        <authorList>
            <person name="Jastrzebski P J."/>
            <person name="Paukszto L."/>
            <person name="Jastrzebski P J."/>
        </authorList>
    </citation>
    <scope>NUCLEOTIDE SEQUENCE [LARGE SCALE GENOMIC DNA]</scope>
    <source>
        <strain evidence="1 2">WMS-il1</strain>
    </source>
</reference>
<proteinExistence type="predicted"/>
<organism evidence="1 2">
    <name type="scientific">Hymenolepis diminuta</name>
    <name type="common">Rat tapeworm</name>
    <dbReference type="NCBI Taxonomy" id="6216"/>
    <lineage>
        <taxon>Eukaryota</taxon>
        <taxon>Metazoa</taxon>
        <taxon>Spiralia</taxon>
        <taxon>Lophotrochozoa</taxon>
        <taxon>Platyhelminthes</taxon>
        <taxon>Cestoda</taxon>
        <taxon>Eucestoda</taxon>
        <taxon>Cyclophyllidea</taxon>
        <taxon>Hymenolepididae</taxon>
        <taxon>Hymenolepis</taxon>
    </lineage>
</organism>
<evidence type="ECO:0000313" key="2">
    <source>
        <dbReference type="Proteomes" id="UP000321570"/>
    </source>
</evidence>
<dbReference type="Proteomes" id="UP000321570">
    <property type="component" value="Unassembled WGS sequence"/>
</dbReference>
<name>A0A564YCT4_HYMDI</name>
<protein>
    <submittedName>
        <fullName evidence="1">Uncharacterized protein</fullName>
    </submittedName>
</protein>
<dbReference type="AlphaFoldDB" id="A0A564YCT4"/>
<feature type="non-terminal residue" evidence="1">
    <location>
        <position position="1"/>
    </location>
</feature>
<dbReference type="EMBL" id="CABIJS010000144">
    <property type="protein sequence ID" value="VUZ44779.1"/>
    <property type="molecule type" value="Genomic_DNA"/>
</dbReference>
<evidence type="ECO:0000313" key="1">
    <source>
        <dbReference type="EMBL" id="VUZ44779.1"/>
    </source>
</evidence>
<gene>
    <name evidence="1" type="ORF">WMSIL1_LOCUS4944</name>
</gene>